<comment type="cofactor">
    <cofactor evidence="1">
        <name>FAD</name>
        <dbReference type="ChEBI" id="CHEBI:57692"/>
    </cofactor>
</comment>
<dbReference type="Gene3D" id="3.50.50.60">
    <property type="entry name" value="FAD/NAD(P)-binding domain"/>
    <property type="match status" value="2"/>
</dbReference>
<reference evidence="9 10" key="1">
    <citation type="submission" date="2017-06" db="EMBL/GenBank/DDBJ databases">
        <title>Ant-infecting Ophiocordyceps genomes reveal a high diversity of potential behavioral manipulation genes and a possible major role for enterotoxins.</title>
        <authorList>
            <person name="De Bekker C."/>
            <person name="Evans H.C."/>
            <person name="Brachmann A."/>
            <person name="Hughes D.P."/>
        </authorList>
    </citation>
    <scope>NUCLEOTIDE SEQUENCE [LARGE SCALE GENOMIC DNA]</scope>
    <source>
        <strain evidence="9 10">Map16</strain>
    </source>
</reference>
<dbReference type="PANTHER" id="PTHR43098:SF2">
    <property type="entry name" value="FAD-BINDING MONOOXYGENASE AUSB-RELATED"/>
    <property type="match status" value="1"/>
</dbReference>
<comment type="similarity">
    <text evidence="2">Belongs to the FAD-binding monooxygenase family.</text>
</comment>
<feature type="domain" description="FAD/NAD(P)-binding" evidence="8">
    <location>
        <begin position="76"/>
        <end position="297"/>
    </location>
</feature>
<evidence type="ECO:0000313" key="9">
    <source>
        <dbReference type="EMBL" id="PHH69559.1"/>
    </source>
</evidence>
<dbReference type="OrthoDB" id="66881at2759"/>
<comment type="caution">
    <text evidence="9">The sequence shown here is derived from an EMBL/GenBank/DDBJ whole genome shotgun (WGS) entry which is preliminary data.</text>
</comment>
<evidence type="ECO:0000256" key="6">
    <source>
        <dbReference type="ARBA" id="ARBA00023002"/>
    </source>
</evidence>
<gene>
    <name evidence="9" type="ORF">CDD80_6652</name>
</gene>
<sequence>MTASTDTSANGLDLGHITGRYLEEKSKRVRPDGNAQYVDLSLASSPRLRDLVRDPFVDHDALNAQPATLSDGDEIRVLILGGGFGGLLFGVRLVEAGFPAESIRLVDPAGGFGGTWYWNRYPGIMCDIESAMYMPLLEEMGYMPKHRYAYGPELRRHAEAVAARWRLQGVFRTRCMSLDWEEETSRWQVKLRQGRGPETPAVDMTVRAQFVVLAHGVLNHPKAPRIPGLADFQGELMHTGRWDYAVSGGSADDLALTGLKGKRVGVIGTGATAVQLVPEVARWADEVLVFQRTPSAVDVRGQRETDEEAWGMMTGKAGWWRARNDRWNRVMSGFSGMDGGGFDDAWAGITGYRHVVGGPHPAPVSMESVPKLVAAALEKDAPRMERLRRRVDEVVTGDEKAAACLKAWYPSWCKRPCFHDEYLQAFNLGHVSLVDTAPPHGIERFSEKGAVVAGVEYPLDVLILATGYRAPFTDLADPGGMASGVKISGKGGVDFSSRWKENGPSTLHGMFAPGFPNLVLSGPCQTGMSANYVYHQDNMATHAAHVLSTARDSAPEPEKVTVEAGEVAAMAWTGEVASRAGWMAPMGFCGPSYLNNEGEAMDPVMMAKAAIYGLGITAFEAVLERWRAEGSLPGLEISSGGKRVEVGGEGEGVKKNGS</sequence>
<dbReference type="GO" id="GO:0016491">
    <property type="term" value="F:oxidoreductase activity"/>
    <property type="evidence" value="ECO:0007669"/>
    <property type="project" value="UniProtKB-KW"/>
</dbReference>
<feature type="region of interest" description="Disordered" evidence="7">
    <location>
        <begin position="638"/>
        <end position="658"/>
    </location>
</feature>
<dbReference type="AlphaFoldDB" id="A0A2C5XEJ5"/>
<evidence type="ECO:0000256" key="4">
    <source>
        <dbReference type="ARBA" id="ARBA00022827"/>
    </source>
</evidence>
<dbReference type="Proteomes" id="UP000226431">
    <property type="component" value="Unassembled WGS sequence"/>
</dbReference>
<dbReference type="SUPFAM" id="SSF51905">
    <property type="entry name" value="FAD/NAD(P)-binding domain"/>
    <property type="match status" value="2"/>
</dbReference>
<proteinExistence type="inferred from homology"/>
<dbReference type="EMBL" id="NJES01000745">
    <property type="protein sequence ID" value="PHH69559.1"/>
    <property type="molecule type" value="Genomic_DNA"/>
</dbReference>
<evidence type="ECO:0000256" key="7">
    <source>
        <dbReference type="SAM" id="MobiDB-lite"/>
    </source>
</evidence>
<keyword evidence="6" id="KW-0560">Oxidoreductase</keyword>
<evidence type="ECO:0000256" key="3">
    <source>
        <dbReference type="ARBA" id="ARBA00022630"/>
    </source>
</evidence>
<dbReference type="Pfam" id="PF07992">
    <property type="entry name" value="Pyr_redox_2"/>
    <property type="match status" value="1"/>
</dbReference>
<keyword evidence="3" id="KW-0285">Flavoprotein</keyword>
<protein>
    <recommendedName>
        <fullName evidence="8">FAD/NAD(P)-binding domain-containing protein</fullName>
    </recommendedName>
</protein>
<dbReference type="InterPro" id="IPR023753">
    <property type="entry name" value="FAD/NAD-binding_dom"/>
</dbReference>
<evidence type="ECO:0000256" key="5">
    <source>
        <dbReference type="ARBA" id="ARBA00022857"/>
    </source>
</evidence>
<dbReference type="InterPro" id="IPR036188">
    <property type="entry name" value="FAD/NAD-bd_sf"/>
</dbReference>
<organism evidence="9 10">
    <name type="scientific">Ophiocordyceps camponoti-rufipedis</name>
    <dbReference type="NCBI Taxonomy" id="2004952"/>
    <lineage>
        <taxon>Eukaryota</taxon>
        <taxon>Fungi</taxon>
        <taxon>Dikarya</taxon>
        <taxon>Ascomycota</taxon>
        <taxon>Pezizomycotina</taxon>
        <taxon>Sordariomycetes</taxon>
        <taxon>Hypocreomycetidae</taxon>
        <taxon>Hypocreales</taxon>
        <taxon>Ophiocordycipitaceae</taxon>
        <taxon>Ophiocordyceps</taxon>
    </lineage>
</organism>
<evidence type="ECO:0000259" key="8">
    <source>
        <dbReference type="Pfam" id="PF07992"/>
    </source>
</evidence>
<keyword evidence="5" id="KW-0521">NADP</keyword>
<keyword evidence="4" id="KW-0274">FAD</keyword>
<feature type="compositionally biased region" description="Basic and acidic residues" evidence="7">
    <location>
        <begin position="642"/>
        <end position="658"/>
    </location>
</feature>
<dbReference type="STRING" id="2004952.A0A2C5XEJ5"/>
<evidence type="ECO:0000313" key="10">
    <source>
        <dbReference type="Proteomes" id="UP000226431"/>
    </source>
</evidence>
<evidence type="ECO:0000256" key="1">
    <source>
        <dbReference type="ARBA" id="ARBA00001974"/>
    </source>
</evidence>
<name>A0A2C5XEJ5_9HYPO</name>
<evidence type="ECO:0000256" key="2">
    <source>
        <dbReference type="ARBA" id="ARBA00010139"/>
    </source>
</evidence>
<accession>A0A2C5XEJ5</accession>
<dbReference type="PANTHER" id="PTHR43098">
    <property type="entry name" value="L-ORNITHINE N(5)-MONOOXYGENASE-RELATED"/>
    <property type="match status" value="1"/>
</dbReference>
<dbReference type="InterPro" id="IPR050775">
    <property type="entry name" value="FAD-binding_Monooxygenases"/>
</dbReference>
<keyword evidence="10" id="KW-1185">Reference proteome</keyword>